<dbReference type="PANTHER" id="PTHR10000">
    <property type="entry name" value="PHOSPHOSERINE PHOSPHATASE"/>
    <property type="match status" value="1"/>
</dbReference>
<dbReference type="GO" id="GO:0005829">
    <property type="term" value="C:cytosol"/>
    <property type="evidence" value="ECO:0007669"/>
    <property type="project" value="TreeGrafter"/>
</dbReference>
<gene>
    <name evidence="1" type="ORF">FC24_GL001272</name>
</gene>
<dbReference type="AlphaFoldDB" id="A0A0R2D4H3"/>
<dbReference type="Pfam" id="PF08282">
    <property type="entry name" value="Hydrolase_3"/>
    <property type="match status" value="1"/>
</dbReference>
<protein>
    <submittedName>
        <fullName evidence="1">HAD superfamily hydrolase</fullName>
    </submittedName>
</protein>
<dbReference type="Proteomes" id="UP000051638">
    <property type="component" value="Unassembled WGS sequence"/>
</dbReference>
<keyword evidence="2" id="KW-1185">Reference proteome</keyword>
<proteinExistence type="predicted"/>
<dbReference type="SFLD" id="SFLDG01140">
    <property type="entry name" value="C2.B:_Phosphomannomutase_and_P"/>
    <property type="match status" value="1"/>
</dbReference>
<dbReference type="EMBL" id="AYYI01000032">
    <property type="protein sequence ID" value="KRM98549.1"/>
    <property type="molecule type" value="Genomic_DNA"/>
</dbReference>
<dbReference type="InterPro" id="IPR036412">
    <property type="entry name" value="HAD-like_sf"/>
</dbReference>
<dbReference type="SFLD" id="SFLDS00003">
    <property type="entry name" value="Haloacid_Dehalogenase"/>
    <property type="match status" value="1"/>
</dbReference>
<dbReference type="Gene3D" id="3.30.1240.10">
    <property type="match status" value="1"/>
</dbReference>
<keyword evidence="1" id="KW-0378">Hydrolase</keyword>
<dbReference type="Gene3D" id="3.40.50.1000">
    <property type="entry name" value="HAD superfamily/HAD-like"/>
    <property type="match status" value="1"/>
</dbReference>
<dbReference type="InterPro" id="IPR023214">
    <property type="entry name" value="HAD_sf"/>
</dbReference>
<dbReference type="GO" id="GO:0016791">
    <property type="term" value="F:phosphatase activity"/>
    <property type="evidence" value="ECO:0007669"/>
    <property type="project" value="UniProtKB-ARBA"/>
</dbReference>
<sequence length="296" mass="32945">MKPLTECNNQHDKVMTENDTCNKGVREMISLIGTDLDGTLFNDHSQISLANQQALRQASAQGIQLAICSGRTLPTVAALFEQTLKVPGYRVCLNGAVIYDPQNQLLQKTALPPQQLLVAFQLAKRWRVRLCICGLEKIWVYQPDLLSGKAAAIKAPRLTLHSEAQLKTLIEQGNKFYKFTFNLIHFNFTGIRQAVKAAGQLPLHFVRSGRYFYEATAPGVHKSAALALIAAHANLDMANFMCFGDYENDYEMIRDVGYGVAMGNALPRIKQVAWRQTIDHDQDGVAKILRKTAIAN</sequence>
<dbReference type="SUPFAM" id="SSF56784">
    <property type="entry name" value="HAD-like"/>
    <property type="match status" value="1"/>
</dbReference>
<evidence type="ECO:0000313" key="2">
    <source>
        <dbReference type="Proteomes" id="UP000051638"/>
    </source>
</evidence>
<organism evidence="1 2">
    <name type="scientific">Loigolactobacillus rennini DSM 20253</name>
    <dbReference type="NCBI Taxonomy" id="1423796"/>
    <lineage>
        <taxon>Bacteria</taxon>
        <taxon>Bacillati</taxon>
        <taxon>Bacillota</taxon>
        <taxon>Bacilli</taxon>
        <taxon>Lactobacillales</taxon>
        <taxon>Lactobacillaceae</taxon>
        <taxon>Loigolactobacillus</taxon>
    </lineage>
</organism>
<dbReference type="NCBIfam" id="TIGR00099">
    <property type="entry name" value="Cof-subfamily"/>
    <property type="match status" value="1"/>
</dbReference>
<dbReference type="STRING" id="1423796.FC24_GL001272"/>
<dbReference type="InterPro" id="IPR000150">
    <property type="entry name" value="Cof"/>
</dbReference>
<name>A0A0R2D4H3_9LACO</name>
<dbReference type="GO" id="GO:0000287">
    <property type="term" value="F:magnesium ion binding"/>
    <property type="evidence" value="ECO:0007669"/>
    <property type="project" value="TreeGrafter"/>
</dbReference>
<accession>A0A0R2D4H3</accession>
<dbReference type="NCBIfam" id="TIGR01484">
    <property type="entry name" value="HAD-SF-IIB"/>
    <property type="match status" value="1"/>
</dbReference>
<dbReference type="PANTHER" id="PTHR10000:SF8">
    <property type="entry name" value="HAD SUPERFAMILY HYDROLASE-LIKE, TYPE 3"/>
    <property type="match status" value="1"/>
</dbReference>
<reference evidence="1 2" key="1">
    <citation type="journal article" date="2015" name="Genome Announc.">
        <title>Expanding the biotechnology potential of lactobacilli through comparative genomics of 213 strains and associated genera.</title>
        <authorList>
            <person name="Sun Z."/>
            <person name="Harris H.M."/>
            <person name="McCann A."/>
            <person name="Guo C."/>
            <person name="Argimon S."/>
            <person name="Zhang W."/>
            <person name="Yang X."/>
            <person name="Jeffery I.B."/>
            <person name="Cooney J.C."/>
            <person name="Kagawa T.F."/>
            <person name="Liu W."/>
            <person name="Song Y."/>
            <person name="Salvetti E."/>
            <person name="Wrobel A."/>
            <person name="Rasinkangas P."/>
            <person name="Parkhill J."/>
            <person name="Rea M.C."/>
            <person name="O'Sullivan O."/>
            <person name="Ritari J."/>
            <person name="Douillard F.P."/>
            <person name="Paul Ross R."/>
            <person name="Yang R."/>
            <person name="Briner A.E."/>
            <person name="Felis G.E."/>
            <person name="de Vos W.M."/>
            <person name="Barrangou R."/>
            <person name="Klaenhammer T.R."/>
            <person name="Caufield P.W."/>
            <person name="Cui Y."/>
            <person name="Zhang H."/>
            <person name="O'Toole P.W."/>
        </authorList>
    </citation>
    <scope>NUCLEOTIDE SEQUENCE [LARGE SCALE GENOMIC DNA]</scope>
    <source>
        <strain evidence="1 2">DSM 20253</strain>
    </source>
</reference>
<comment type="caution">
    <text evidence="1">The sequence shown here is derived from an EMBL/GenBank/DDBJ whole genome shotgun (WGS) entry which is preliminary data.</text>
</comment>
<dbReference type="PATRIC" id="fig|1423796.3.peg.1298"/>
<evidence type="ECO:0000313" key="1">
    <source>
        <dbReference type="EMBL" id="KRM98549.1"/>
    </source>
</evidence>
<dbReference type="InterPro" id="IPR006379">
    <property type="entry name" value="HAD-SF_hydro_IIB"/>
</dbReference>